<keyword evidence="4" id="KW-1185">Reference proteome</keyword>
<evidence type="ECO:0000256" key="1">
    <source>
        <dbReference type="SAM" id="Coils"/>
    </source>
</evidence>
<feature type="coiled-coil region" evidence="1">
    <location>
        <begin position="26"/>
        <end position="53"/>
    </location>
</feature>
<name>A0ABP8GCK4_9BURK</name>
<reference evidence="4" key="1">
    <citation type="journal article" date="2019" name="Int. J. Syst. Evol. Microbiol.">
        <title>The Global Catalogue of Microorganisms (GCM) 10K type strain sequencing project: providing services to taxonomists for standard genome sequencing and annotation.</title>
        <authorList>
            <consortium name="The Broad Institute Genomics Platform"/>
            <consortium name="The Broad Institute Genome Sequencing Center for Infectious Disease"/>
            <person name="Wu L."/>
            <person name="Ma J."/>
        </authorList>
    </citation>
    <scope>NUCLEOTIDE SEQUENCE [LARGE SCALE GENOMIC DNA]</scope>
    <source>
        <strain evidence="4">JCM 17666</strain>
    </source>
</reference>
<feature type="domain" description="Peptidase S74" evidence="2">
    <location>
        <begin position="378"/>
        <end position="500"/>
    </location>
</feature>
<comment type="caution">
    <text evidence="3">The sequence shown here is derived from an EMBL/GenBank/DDBJ whole genome shotgun (WGS) entry which is preliminary data.</text>
</comment>
<accession>A0ABP8GCK4</accession>
<proteinExistence type="predicted"/>
<gene>
    <name evidence="3" type="ORF">GCM10023144_01180</name>
</gene>
<dbReference type="EMBL" id="BAABFO010000001">
    <property type="protein sequence ID" value="GAA4321739.1"/>
    <property type="molecule type" value="Genomic_DNA"/>
</dbReference>
<dbReference type="Gene3D" id="1.10.10.10">
    <property type="entry name" value="Winged helix-like DNA-binding domain superfamily/Winged helix DNA-binding domain"/>
    <property type="match status" value="1"/>
</dbReference>
<dbReference type="InterPro" id="IPR030392">
    <property type="entry name" value="S74_ICA"/>
</dbReference>
<organism evidence="3 4">
    <name type="scientific">Pigmentiphaga soli</name>
    <dbReference type="NCBI Taxonomy" id="1007095"/>
    <lineage>
        <taxon>Bacteria</taxon>
        <taxon>Pseudomonadati</taxon>
        <taxon>Pseudomonadota</taxon>
        <taxon>Betaproteobacteria</taxon>
        <taxon>Burkholderiales</taxon>
        <taxon>Alcaligenaceae</taxon>
        <taxon>Pigmentiphaga</taxon>
    </lineage>
</organism>
<sequence>MVYDQYGNLVWDRYITDTAYAATQDVADLAEEVAQVQASVAQVSDDLSELESNLSIEVTSKRFEGTASDDAGTPDAVFRVTRTVGGTASPHAFRDQTAFKPTGANQAACSFDAAMTSSSSQNIDHTVGFQSRSTHNGPGSVRIVYGSESSNVINAAITSAISFFSQDRINAPTTNVWACQYRPAIYAAVTNAYGYVFNPAVNDGASITNSIGLRIEGVQGAGSGSVTNEYGVYIKNQTLGANRYPIYIEDTTARNYIGALTQINQTLQVGGGSRLSLGGANSGDYPAITWNYDPRANTYIAALAASGFQWSANNFLFRAAPPGSAGATPTFETLLNIHTTNDANYGAVFPGLAGAQKLGISSSRWSEVFAVNGAINTSDAREKTAVRPLTAAEINAAKQLAREIGGFKWLAAVAAKGEAARTHIGMTVQRAVEIMQANSLDPFAYGFICYDQWPEERDDKGNITIPAGDAYSFRKDELHAFILAGFEARISALEASSGEGVAS</sequence>
<dbReference type="InterPro" id="IPR036388">
    <property type="entry name" value="WH-like_DNA-bd_sf"/>
</dbReference>
<dbReference type="Pfam" id="PF13884">
    <property type="entry name" value="Peptidase_S74"/>
    <property type="match status" value="1"/>
</dbReference>
<dbReference type="RefSeq" id="WP_345245249.1">
    <property type="nucleotide sequence ID" value="NZ_BAABFO010000001.1"/>
</dbReference>
<evidence type="ECO:0000313" key="4">
    <source>
        <dbReference type="Proteomes" id="UP001501671"/>
    </source>
</evidence>
<evidence type="ECO:0000313" key="3">
    <source>
        <dbReference type="EMBL" id="GAA4321739.1"/>
    </source>
</evidence>
<keyword evidence="1" id="KW-0175">Coiled coil</keyword>
<protein>
    <recommendedName>
        <fullName evidence="2">Peptidase S74 domain-containing protein</fullName>
    </recommendedName>
</protein>
<dbReference type="PROSITE" id="PS51688">
    <property type="entry name" value="ICA"/>
    <property type="match status" value="1"/>
</dbReference>
<evidence type="ECO:0000259" key="2">
    <source>
        <dbReference type="PROSITE" id="PS51688"/>
    </source>
</evidence>
<dbReference type="Proteomes" id="UP001501671">
    <property type="component" value="Unassembled WGS sequence"/>
</dbReference>
<dbReference type="CDD" id="cd10144">
    <property type="entry name" value="Peptidase_S74_CIMCD"/>
    <property type="match status" value="1"/>
</dbReference>